<dbReference type="CDD" id="cd00371">
    <property type="entry name" value="HMA"/>
    <property type="match status" value="4"/>
</dbReference>
<keyword evidence="4" id="KW-0813">Transport</keyword>
<gene>
    <name evidence="21 22 23 24" type="primary">LOC115883099</name>
</gene>
<evidence type="ECO:0000256" key="11">
    <source>
        <dbReference type="ARBA" id="ARBA00022842"/>
    </source>
</evidence>
<dbReference type="Pfam" id="PF00122">
    <property type="entry name" value="E1-E2_ATPase"/>
    <property type="match status" value="1"/>
</dbReference>
<dbReference type="GO" id="GO:0005802">
    <property type="term" value="C:trans-Golgi network"/>
    <property type="evidence" value="ECO:0007669"/>
    <property type="project" value="UniProtKB-ARBA"/>
</dbReference>
<feature type="transmembrane region" description="Helical" evidence="17">
    <location>
        <begin position="545"/>
        <end position="568"/>
    </location>
</feature>
<keyword evidence="11" id="KW-0460">Magnesium</keyword>
<keyword evidence="5 17" id="KW-0812">Transmembrane</keyword>
<dbReference type="Proteomes" id="UP000504635">
    <property type="component" value="Unplaced"/>
</dbReference>
<feature type="transmembrane region" description="Helical" evidence="17">
    <location>
        <begin position="1192"/>
        <end position="1212"/>
    </location>
</feature>
<keyword evidence="7" id="KW-0677">Repeat</keyword>
<dbReference type="SUPFAM" id="SSF81665">
    <property type="entry name" value="Calcium ATPase, transmembrane domain M"/>
    <property type="match status" value="1"/>
</dbReference>
<protein>
    <recommendedName>
        <fullName evidence="3">P-type Cu(+) transporter</fullName>
        <ecNumber evidence="3">7.2.2.8</ecNumber>
    </recommendedName>
</protein>
<dbReference type="InterPro" id="IPR023214">
    <property type="entry name" value="HAD_sf"/>
</dbReference>
<dbReference type="FunFam" id="2.70.150.10:FF:000002">
    <property type="entry name" value="Copper-transporting ATPase 1, putative"/>
    <property type="match status" value="1"/>
</dbReference>
<keyword evidence="14" id="KW-0186">Copper</keyword>
<reference evidence="21 22" key="1">
    <citation type="submission" date="2025-04" db="UniProtKB">
        <authorList>
            <consortium name="RefSeq"/>
        </authorList>
    </citation>
    <scope>IDENTIFICATION</scope>
    <source>
        <tissue evidence="21 22">Gonads</tissue>
    </source>
</reference>
<dbReference type="InterPro" id="IPR006121">
    <property type="entry name" value="HMA_dom"/>
</dbReference>
<dbReference type="InterPro" id="IPR006122">
    <property type="entry name" value="HMA_Cu_ion-bd"/>
</dbReference>
<dbReference type="GO" id="GO:0016887">
    <property type="term" value="F:ATP hydrolysis activity"/>
    <property type="evidence" value="ECO:0007669"/>
    <property type="project" value="InterPro"/>
</dbReference>
<dbReference type="PROSITE" id="PS00154">
    <property type="entry name" value="ATPASE_E1_E2"/>
    <property type="match status" value="1"/>
</dbReference>
<evidence type="ECO:0000256" key="2">
    <source>
        <dbReference type="ARBA" id="ARBA00006024"/>
    </source>
</evidence>
<feature type="region of interest" description="Disordered" evidence="18">
    <location>
        <begin position="1272"/>
        <end position="1299"/>
    </location>
</feature>
<evidence type="ECO:0000256" key="10">
    <source>
        <dbReference type="ARBA" id="ARBA00022840"/>
    </source>
</evidence>
<dbReference type="InterPro" id="IPR036163">
    <property type="entry name" value="HMA_dom_sf"/>
</dbReference>
<dbReference type="RefSeq" id="XP_030757243.1">
    <property type="nucleotide sequence ID" value="XM_030901383.1"/>
</dbReference>
<dbReference type="SFLD" id="SFLDG00002">
    <property type="entry name" value="C1.7:_P-type_atpase_like"/>
    <property type="match status" value="1"/>
</dbReference>
<dbReference type="Gene3D" id="3.30.70.100">
    <property type="match status" value="4"/>
</dbReference>
<evidence type="ECO:0000313" key="21">
    <source>
        <dbReference type="RefSeq" id="XP_030757241.1"/>
    </source>
</evidence>
<dbReference type="SUPFAM" id="SSF55008">
    <property type="entry name" value="HMA, heavy metal-associated domain"/>
    <property type="match status" value="4"/>
</dbReference>
<dbReference type="Gene3D" id="3.40.50.1000">
    <property type="entry name" value="HAD superfamily/HAD-like"/>
    <property type="match status" value="1"/>
</dbReference>
<dbReference type="NCBIfam" id="TIGR01525">
    <property type="entry name" value="ATPase-IB_hvy"/>
    <property type="match status" value="1"/>
</dbReference>
<evidence type="ECO:0000256" key="17">
    <source>
        <dbReference type="RuleBase" id="RU362081"/>
    </source>
</evidence>
<sequence length="1299" mass="141080">MAHNIVRFIPKGGIKKNPEEVEKFKIQIQQIDGSVVRVTDDYSYIDITIPEGNYTIVKTTSDSLGFEPLINQTSAENEFIVSSTGDCKEITNNEESIPGDHYESKAVLLIVTGMTCQSCVRTIEDGIGKRNGILSAKVNLRDKSVLVTYNPTITSTKEICKWIDDVGFEAVLPNLDSQQNKLSECIVHIDGMTCNSCVKSIQGMLSTKEGIKVVKVDLARKEGFIQYLPEKVTPLDIVQQIEDMGFECYIKSVNRKHVDRKGFLVKVVKDNFILKIFLDKSHMPNGVVNKSSTSYDPQVNLEKCQIQIKGMTCGSCVAAIEKHANKIPGLHKILVSLLAARAEVHYDATVVSPSDIAQSISDLGFPSQVLVQTGAGTTEIDLEISNMVCASCVRKVEETASEIPGVVSAQVSITTKRGKFTYDPEVTGPRTIIDAINNTGFEARLFTRERDDERLQQKDEIRKWKRSFLFSLAFGGPCMIVMLYFMVLMSSSTASHEEMCCVIPGLSLENLLMFLLSTPVLILGGRHFFIQAYRALKHRSTNMDVLIAMATSISYTYSVCVVTAAMIMQQNTSPQTFFDTPPMLFVFISLGRWLEHIAKGKTSEALSRLLSLKATDAVIVVLGSKGDVIKENNVHIDLVQRGDILKVVPGAKIPVDGKVLQGQSMCDESLITGESMPVPKRIGSTVIGGSINQYGLLIVEATHTGEATTLSQIVKLVEEAQTSKAPIQHLADKIAGYFVPGVIGVSLLTLIIWSIVGVIDIDKLPISDHEKHGFTKTEIILQFVFRCALSVLAVACPCALGLATPTAVMVGTGIGALNGILIKGAGPLENAHKVKAIMFDKTGTITKGTPEVSKIWMQAEGLSPTLILAAVGSAEANSEHPIAAAILKYVKDVLKSDVNGSSKNFQAVPGCGLKCDVYGLAEIIQNSKNSVELSSFSSLVTAGSTGLFTVKGVDVEIYQSPNIRLGQFIGMGDAPEDVGYGEYNVIIGNREWMRRNGLTLIPEVDRKMIAEEEEGRSAVLCAINGNIVAMISVADMVKPEAHLAVYTLKKMGLEVILLTGDNRQTAASIARQVGITKVYAEVLPSHKVARVQRYQNRGIKVAMVGDGINDSPALAQADVGMAIASGTDVAVEAAHVVLMRNDLLDVVACLKLSRKTVNRIRLNFVFASMYNLLGIPLAAGVFSMAGFMLAPWMASAAMAMSSVSVVASSLMLKLWRKPTRVVLETTDYLASRDSCALDAISIHRGLDDIETLGGGSPSTLARFLGKTRSTKQRLLSDRDDEPSIEFSNKRDYDVQEPLI</sequence>
<accession>A0A6J2Y1S6</accession>
<dbReference type="GO" id="GO:0140581">
    <property type="term" value="F:P-type monovalent copper transporter activity"/>
    <property type="evidence" value="ECO:0007669"/>
    <property type="project" value="UniProtKB-EC"/>
</dbReference>
<keyword evidence="8 17" id="KW-0547">Nucleotide-binding</keyword>
<feature type="transmembrane region" description="Helical" evidence="17">
    <location>
        <begin position="779"/>
        <end position="803"/>
    </location>
</feature>
<feature type="transmembrane region" description="Helical" evidence="17">
    <location>
        <begin position="468"/>
        <end position="491"/>
    </location>
</feature>
<dbReference type="GO" id="GO:0015677">
    <property type="term" value="P:copper ion import"/>
    <property type="evidence" value="ECO:0007669"/>
    <property type="project" value="TreeGrafter"/>
</dbReference>
<keyword evidence="20" id="KW-1185">Reference proteome</keyword>
<dbReference type="InterPro" id="IPR023299">
    <property type="entry name" value="ATPase_P-typ_cyto_dom_N"/>
</dbReference>
<feature type="domain" description="HMA" evidence="19">
    <location>
        <begin position="378"/>
        <end position="444"/>
    </location>
</feature>
<feature type="domain" description="HMA" evidence="19">
    <location>
        <begin position="183"/>
        <end position="249"/>
    </location>
</feature>
<dbReference type="InterPro" id="IPR008250">
    <property type="entry name" value="ATPase_P-typ_transduc_dom_A_sf"/>
</dbReference>
<evidence type="ECO:0000313" key="23">
    <source>
        <dbReference type="RefSeq" id="XP_030757243.1"/>
    </source>
</evidence>
<dbReference type="GeneID" id="115883099"/>
<dbReference type="FunFam" id="3.30.70.100:FF:000001">
    <property type="entry name" value="ATPase copper transporting beta"/>
    <property type="match status" value="4"/>
</dbReference>
<dbReference type="InterPro" id="IPR059000">
    <property type="entry name" value="ATPase_P-type_domA"/>
</dbReference>
<dbReference type="PRINTS" id="PR00942">
    <property type="entry name" value="CUATPASEI"/>
</dbReference>
<proteinExistence type="inferred from homology"/>
<keyword evidence="9" id="KW-0187">Copper transport</keyword>
<organism evidence="20 21">
    <name type="scientific">Sitophilus oryzae</name>
    <name type="common">Rice weevil</name>
    <name type="synonym">Curculio oryzae</name>
    <dbReference type="NCBI Taxonomy" id="7048"/>
    <lineage>
        <taxon>Eukaryota</taxon>
        <taxon>Metazoa</taxon>
        <taxon>Ecdysozoa</taxon>
        <taxon>Arthropoda</taxon>
        <taxon>Hexapoda</taxon>
        <taxon>Insecta</taxon>
        <taxon>Pterygota</taxon>
        <taxon>Neoptera</taxon>
        <taxon>Endopterygota</taxon>
        <taxon>Coleoptera</taxon>
        <taxon>Polyphaga</taxon>
        <taxon>Cucujiformia</taxon>
        <taxon>Curculionidae</taxon>
        <taxon>Dryophthorinae</taxon>
        <taxon>Sitophilus</taxon>
    </lineage>
</organism>
<dbReference type="CDD" id="cd02094">
    <property type="entry name" value="P-type_ATPase_Cu-like"/>
    <property type="match status" value="1"/>
</dbReference>
<dbReference type="InterPro" id="IPR017969">
    <property type="entry name" value="Heavy-metal-associated_CS"/>
</dbReference>
<dbReference type="SUPFAM" id="SSF56784">
    <property type="entry name" value="HAD-like"/>
    <property type="match status" value="1"/>
</dbReference>
<feature type="domain" description="HMA" evidence="19">
    <location>
        <begin position="105"/>
        <end position="171"/>
    </location>
</feature>
<dbReference type="GO" id="GO:0005507">
    <property type="term" value="F:copper ion binding"/>
    <property type="evidence" value="ECO:0007669"/>
    <property type="project" value="InterPro"/>
</dbReference>
<dbReference type="InterPro" id="IPR001757">
    <property type="entry name" value="P_typ_ATPase"/>
</dbReference>
<feature type="transmembrane region" description="Helical" evidence="17">
    <location>
        <begin position="734"/>
        <end position="759"/>
    </location>
</feature>
<dbReference type="Gene3D" id="3.40.1110.10">
    <property type="entry name" value="Calcium-transporting ATPase, cytoplasmic domain N"/>
    <property type="match status" value="1"/>
</dbReference>
<dbReference type="EC" id="7.2.2.8" evidence="3"/>
<dbReference type="Pfam" id="PF00403">
    <property type="entry name" value="HMA"/>
    <property type="match status" value="4"/>
</dbReference>
<dbReference type="InterPro" id="IPR018303">
    <property type="entry name" value="ATPase_P-typ_P_site"/>
</dbReference>
<evidence type="ECO:0000313" key="24">
    <source>
        <dbReference type="RefSeq" id="XP_030757244.1"/>
    </source>
</evidence>
<keyword evidence="13 17" id="KW-1133">Transmembrane helix</keyword>
<dbReference type="CTD" id="32142"/>
<comment type="subcellular location">
    <subcellularLocation>
        <location evidence="1">Golgi apparatus</location>
        <location evidence="1">trans-Golgi network membrane</location>
        <topology evidence="1">Multi-pass membrane protein</topology>
    </subcellularLocation>
    <subcellularLocation>
        <location evidence="17">Membrane</location>
    </subcellularLocation>
</comment>
<feature type="transmembrane region" description="Helical" evidence="17">
    <location>
        <begin position="1164"/>
        <end position="1186"/>
    </location>
</feature>
<dbReference type="Pfam" id="PF00702">
    <property type="entry name" value="Hydrolase"/>
    <property type="match status" value="1"/>
</dbReference>
<dbReference type="InterPro" id="IPR023298">
    <property type="entry name" value="ATPase_P-typ_TM_dom_sf"/>
</dbReference>
<dbReference type="NCBIfam" id="TIGR00003">
    <property type="entry name" value="copper ion binding protein"/>
    <property type="match status" value="4"/>
</dbReference>
<evidence type="ECO:0000256" key="18">
    <source>
        <dbReference type="SAM" id="MobiDB-lite"/>
    </source>
</evidence>
<dbReference type="KEGG" id="soy:115883099"/>
<dbReference type="SFLD" id="SFLDF00027">
    <property type="entry name" value="p-type_atpase"/>
    <property type="match status" value="1"/>
</dbReference>
<dbReference type="RefSeq" id="XP_030757242.1">
    <property type="nucleotide sequence ID" value="XM_030901382.1"/>
</dbReference>
<dbReference type="GO" id="GO:0060003">
    <property type="term" value="P:copper ion export"/>
    <property type="evidence" value="ECO:0007669"/>
    <property type="project" value="TreeGrafter"/>
</dbReference>
<dbReference type="RefSeq" id="XP_030757244.1">
    <property type="nucleotide sequence ID" value="XM_030901384.1"/>
</dbReference>
<dbReference type="GO" id="GO:0005886">
    <property type="term" value="C:plasma membrane"/>
    <property type="evidence" value="ECO:0007669"/>
    <property type="project" value="TreeGrafter"/>
</dbReference>
<evidence type="ECO:0000256" key="16">
    <source>
        <dbReference type="ARBA" id="ARBA00023136"/>
    </source>
</evidence>
<evidence type="ECO:0000256" key="8">
    <source>
        <dbReference type="ARBA" id="ARBA00022741"/>
    </source>
</evidence>
<dbReference type="SUPFAM" id="SSF81653">
    <property type="entry name" value="Calcium ATPase, transduction domain A"/>
    <property type="match status" value="1"/>
</dbReference>
<evidence type="ECO:0000256" key="15">
    <source>
        <dbReference type="ARBA" id="ARBA00023065"/>
    </source>
</evidence>
<evidence type="ECO:0000256" key="7">
    <source>
        <dbReference type="ARBA" id="ARBA00022737"/>
    </source>
</evidence>
<dbReference type="NCBIfam" id="TIGR01494">
    <property type="entry name" value="ATPase_P-type"/>
    <property type="match status" value="1"/>
</dbReference>
<dbReference type="InterPro" id="IPR027256">
    <property type="entry name" value="P-typ_ATPase_IB"/>
</dbReference>
<evidence type="ECO:0000259" key="19">
    <source>
        <dbReference type="PROSITE" id="PS50846"/>
    </source>
</evidence>
<evidence type="ECO:0000313" key="22">
    <source>
        <dbReference type="RefSeq" id="XP_030757242.1"/>
    </source>
</evidence>
<dbReference type="Gene3D" id="2.70.150.10">
    <property type="entry name" value="Calcium-transporting ATPase, cytoplasmic transduction domain A"/>
    <property type="match status" value="1"/>
</dbReference>
<evidence type="ECO:0000256" key="14">
    <source>
        <dbReference type="ARBA" id="ARBA00023008"/>
    </source>
</evidence>
<evidence type="ECO:0000256" key="5">
    <source>
        <dbReference type="ARBA" id="ARBA00022692"/>
    </source>
</evidence>
<dbReference type="PANTHER" id="PTHR43520:SF8">
    <property type="entry name" value="P-TYPE CU(+) TRANSPORTER"/>
    <property type="match status" value="1"/>
</dbReference>
<dbReference type="RefSeq" id="XP_030757241.1">
    <property type="nucleotide sequence ID" value="XM_030901381.1"/>
</dbReference>
<dbReference type="PROSITE" id="PS01047">
    <property type="entry name" value="HMA_1"/>
    <property type="match status" value="2"/>
</dbReference>
<dbReference type="FunFam" id="3.40.50.1000:FF:000333">
    <property type="entry name" value="Copper-transporting ATPase 2"/>
    <property type="match status" value="1"/>
</dbReference>
<keyword evidence="6 17" id="KW-0479">Metal-binding</keyword>
<evidence type="ECO:0000256" key="12">
    <source>
        <dbReference type="ARBA" id="ARBA00022967"/>
    </source>
</evidence>
<comment type="similarity">
    <text evidence="2 17">Belongs to the cation transport ATPase (P-type) (TC 3.A.3) family. Type IB subfamily.</text>
</comment>
<dbReference type="OrthoDB" id="432719at2759"/>
<dbReference type="PANTHER" id="PTHR43520">
    <property type="entry name" value="ATP7, ISOFORM B"/>
    <property type="match status" value="1"/>
</dbReference>
<feature type="transmembrane region" description="Helical" evidence="17">
    <location>
        <begin position="511"/>
        <end position="533"/>
    </location>
</feature>
<evidence type="ECO:0000256" key="4">
    <source>
        <dbReference type="ARBA" id="ARBA00022448"/>
    </source>
</evidence>
<dbReference type="SUPFAM" id="SSF81660">
    <property type="entry name" value="Metal cation-transporting ATPase, ATP-binding domain N"/>
    <property type="match status" value="1"/>
</dbReference>
<keyword evidence="12" id="KW-1278">Translocase</keyword>
<dbReference type="PRINTS" id="PR00119">
    <property type="entry name" value="CATATPASE"/>
</dbReference>
<evidence type="ECO:0000256" key="3">
    <source>
        <dbReference type="ARBA" id="ARBA00012517"/>
    </source>
</evidence>
<evidence type="ECO:0000256" key="13">
    <source>
        <dbReference type="ARBA" id="ARBA00022989"/>
    </source>
</evidence>
<dbReference type="PROSITE" id="PS50846">
    <property type="entry name" value="HMA_2"/>
    <property type="match status" value="4"/>
</dbReference>
<dbReference type="SFLD" id="SFLDS00003">
    <property type="entry name" value="Haloacid_Dehalogenase"/>
    <property type="match status" value="1"/>
</dbReference>
<dbReference type="GO" id="GO:0005524">
    <property type="term" value="F:ATP binding"/>
    <property type="evidence" value="ECO:0007669"/>
    <property type="project" value="UniProtKB-UniRule"/>
</dbReference>
<dbReference type="InterPro" id="IPR036412">
    <property type="entry name" value="HAD-like_sf"/>
</dbReference>
<evidence type="ECO:0000256" key="1">
    <source>
        <dbReference type="ARBA" id="ARBA00004166"/>
    </source>
</evidence>
<name>A0A6J2Y1S6_SITOR</name>
<keyword evidence="10 17" id="KW-0067">ATP-binding</keyword>
<dbReference type="GO" id="GO:0006878">
    <property type="term" value="P:intracellular copper ion homeostasis"/>
    <property type="evidence" value="ECO:0007669"/>
    <property type="project" value="TreeGrafter"/>
</dbReference>
<keyword evidence="16 17" id="KW-0472">Membrane</keyword>
<dbReference type="GO" id="GO:0043682">
    <property type="term" value="F:P-type divalent copper transporter activity"/>
    <property type="evidence" value="ECO:0007669"/>
    <property type="project" value="TreeGrafter"/>
</dbReference>
<evidence type="ECO:0000256" key="9">
    <source>
        <dbReference type="ARBA" id="ARBA00022796"/>
    </source>
</evidence>
<evidence type="ECO:0000313" key="20">
    <source>
        <dbReference type="Proteomes" id="UP000504635"/>
    </source>
</evidence>
<evidence type="ECO:0000256" key="6">
    <source>
        <dbReference type="ARBA" id="ARBA00022723"/>
    </source>
</evidence>
<keyword evidence="15" id="KW-0406">Ion transport</keyword>
<dbReference type="InterPro" id="IPR044492">
    <property type="entry name" value="P_typ_ATPase_HD_dom"/>
</dbReference>
<feature type="transmembrane region" description="Helical" evidence="17">
    <location>
        <begin position="580"/>
        <end position="598"/>
    </location>
</feature>
<feature type="domain" description="HMA" evidence="19">
    <location>
        <begin position="302"/>
        <end position="368"/>
    </location>
</feature>